<accession>A0A914XGQ6</accession>
<name>A0A914XGQ6_9BILA</name>
<evidence type="ECO:0000313" key="2">
    <source>
        <dbReference type="WBParaSite" id="PSAMB.scaffold8231size6471.g31201.t1"/>
    </source>
</evidence>
<dbReference type="WBParaSite" id="PSAMB.scaffold8231size6471.g31201.t1">
    <property type="protein sequence ID" value="PSAMB.scaffold8231size6471.g31201.t1"/>
    <property type="gene ID" value="PSAMB.scaffold8231size6471.g31201"/>
</dbReference>
<proteinExistence type="predicted"/>
<dbReference type="AlphaFoldDB" id="A0A914XGQ6"/>
<reference evidence="2" key="1">
    <citation type="submission" date="2022-11" db="UniProtKB">
        <authorList>
            <consortium name="WormBaseParasite"/>
        </authorList>
    </citation>
    <scope>IDENTIFICATION</scope>
</reference>
<dbReference type="Proteomes" id="UP000887566">
    <property type="component" value="Unplaced"/>
</dbReference>
<evidence type="ECO:0000313" key="1">
    <source>
        <dbReference type="Proteomes" id="UP000887566"/>
    </source>
</evidence>
<sequence>MDLHCQLMTMETWFGGLLPLDQMAHLYQLILMVDQFTLSMGLMDLLSKQILKEDHLDQMENSYQQMQVENQWTKMDHCFLQILVGTTF</sequence>
<organism evidence="1 2">
    <name type="scientific">Plectus sambesii</name>
    <dbReference type="NCBI Taxonomy" id="2011161"/>
    <lineage>
        <taxon>Eukaryota</taxon>
        <taxon>Metazoa</taxon>
        <taxon>Ecdysozoa</taxon>
        <taxon>Nematoda</taxon>
        <taxon>Chromadorea</taxon>
        <taxon>Plectida</taxon>
        <taxon>Plectina</taxon>
        <taxon>Plectoidea</taxon>
        <taxon>Plectidae</taxon>
        <taxon>Plectus</taxon>
    </lineage>
</organism>
<protein>
    <submittedName>
        <fullName evidence="2">Uncharacterized protein</fullName>
    </submittedName>
</protein>
<keyword evidence="1" id="KW-1185">Reference proteome</keyword>